<dbReference type="STRING" id="683260.SAMN05421874_11163"/>
<dbReference type="Gene3D" id="3.40.50.1820">
    <property type="entry name" value="alpha/beta hydrolase"/>
    <property type="match status" value="1"/>
</dbReference>
<organism evidence="3 4">
    <name type="scientific">Nonomuraea maritima</name>
    <dbReference type="NCBI Taxonomy" id="683260"/>
    <lineage>
        <taxon>Bacteria</taxon>
        <taxon>Bacillati</taxon>
        <taxon>Actinomycetota</taxon>
        <taxon>Actinomycetes</taxon>
        <taxon>Streptosporangiales</taxon>
        <taxon>Streptosporangiaceae</taxon>
        <taxon>Nonomuraea</taxon>
    </lineage>
</organism>
<proteinExistence type="predicted"/>
<dbReference type="InterPro" id="IPR029058">
    <property type="entry name" value="AB_hydrolase_fold"/>
</dbReference>
<evidence type="ECO:0000313" key="4">
    <source>
        <dbReference type="Proteomes" id="UP000198683"/>
    </source>
</evidence>
<dbReference type="PANTHER" id="PTHR42776">
    <property type="entry name" value="SERINE PEPTIDASE S9 FAMILY MEMBER"/>
    <property type="match status" value="1"/>
</dbReference>
<protein>
    <submittedName>
        <fullName evidence="3">Dipeptidyl aminopeptidase/acylaminoacyl peptidase</fullName>
    </submittedName>
</protein>
<dbReference type="SUPFAM" id="SSF82171">
    <property type="entry name" value="DPP6 N-terminal domain-like"/>
    <property type="match status" value="1"/>
</dbReference>
<dbReference type="GO" id="GO:0006508">
    <property type="term" value="P:proteolysis"/>
    <property type="evidence" value="ECO:0007669"/>
    <property type="project" value="InterPro"/>
</dbReference>
<evidence type="ECO:0000256" key="1">
    <source>
        <dbReference type="ARBA" id="ARBA00022801"/>
    </source>
</evidence>
<dbReference type="PANTHER" id="PTHR42776:SF27">
    <property type="entry name" value="DIPEPTIDYL PEPTIDASE FAMILY MEMBER 6"/>
    <property type="match status" value="1"/>
</dbReference>
<feature type="domain" description="Peptidase S9 prolyl oligopeptidase catalytic" evidence="2">
    <location>
        <begin position="379"/>
        <end position="579"/>
    </location>
</feature>
<dbReference type="AlphaFoldDB" id="A0A1G9ENM0"/>
<dbReference type="GO" id="GO:0004252">
    <property type="term" value="F:serine-type endopeptidase activity"/>
    <property type="evidence" value="ECO:0007669"/>
    <property type="project" value="TreeGrafter"/>
</dbReference>
<dbReference type="GO" id="GO:0004177">
    <property type="term" value="F:aminopeptidase activity"/>
    <property type="evidence" value="ECO:0007669"/>
    <property type="project" value="UniProtKB-KW"/>
</dbReference>
<dbReference type="InterPro" id="IPR001375">
    <property type="entry name" value="Peptidase_S9_cat"/>
</dbReference>
<evidence type="ECO:0000259" key="2">
    <source>
        <dbReference type="Pfam" id="PF00326"/>
    </source>
</evidence>
<keyword evidence="3" id="KW-0645">Protease</keyword>
<dbReference type="SUPFAM" id="SSF53474">
    <property type="entry name" value="alpha/beta-Hydrolases"/>
    <property type="match status" value="1"/>
</dbReference>
<dbReference type="Proteomes" id="UP000198683">
    <property type="component" value="Unassembled WGS sequence"/>
</dbReference>
<keyword evidence="4" id="KW-1185">Reference proteome</keyword>
<reference evidence="3 4" key="1">
    <citation type="submission" date="2016-10" db="EMBL/GenBank/DDBJ databases">
        <authorList>
            <person name="de Groot N.N."/>
        </authorList>
    </citation>
    <scope>NUCLEOTIDE SEQUENCE [LARGE SCALE GENOMIC DNA]</scope>
    <source>
        <strain evidence="3 4">CGMCC 4.5681</strain>
    </source>
</reference>
<sequence length="582" mass="62316">MAYGVVPGSTVWVTAVDGHAPARKLGEGSGPRWSPDSQYVYFRTEAQLHRERPEGGDRESWKTSVGGQPVDSYLPLADSHTVVVLSPDPGDSDPWVWSEAADHSRLRLLDLRGGTIETPQVFQGRHVVEVAERPGGGMLAVLTQESPDPDPGELTPHLHLLDPATHDVRDLGAAAVSAGSLTWWEAADGWHVAYIATTPPGIAGGNAVMDVAPDVAPAEGVHRNLTEGASVCPLTLASGGLVLVADGLDSAIHRLDPATRTLVEVLPLRGAAWWLTAAADGATVAVARSEAHEVRSVFAGPVHGPLLRRTDTAPELRAIGWGAQERLSYRAEDGLELDGLLVLPPGKSRDDGPFSLVTFTHGGPYGRWADQLLLHYYEPAQWLAAAGHAVFLPNPRGGEGHGHAFATNGTVGGQEWHDVLTGIDLLIEQGVADPDRLGIGGYSHGGYLAAWAVGQTDRFKAALVGAGVTDWGMLAATGELGAFEEALGGSTGWEGTGPHPHDERSPISYASRIRTPVLIVHGAQDTNVPLSQAEFLHRALRRYDVEHEFVVYPREGHNIVERAHRIDLLRRTRTWFNRLNGS</sequence>
<dbReference type="EMBL" id="FNFB01000011">
    <property type="protein sequence ID" value="SDK77719.1"/>
    <property type="molecule type" value="Genomic_DNA"/>
</dbReference>
<keyword evidence="1" id="KW-0378">Hydrolase</keyword>
<evidence type="ECO:0000313" key="3">
    <source>
        <dbReference type="EMBL" id="SDK77719.1"/>
    </source>
</evidence>
<gene>
    <name evidence="3" type="ORF">SAMN05421874_11163</name>
</gene>
<dbReference type="Pfam" id="PF00326">
    <property type="entry name" value="Peptidase_S9"/>
    <property type="match status" value="1"/>
</dbReference>
<accession>A0A1G9ENM0</accession>
<keyword evidence="3" id="KW-0031">Aminopeptidase</keyword>
<name>A0A1G9ENM0_9ACTN</name>